<dbReference type="PANTHER" id="PTHR36681:SF3">
    <property type="entry name" value="NUCLEAR GTPASE, GERMINAL CENTER-ASSOCIATED, TANDEM DUPLICATE 3"/>
    <property type="match status" value="1"/>
</dbReference>
<name>A0AAD7GR10_9AGAR</name>
<dbReference type="Proteomes" id="UP001215598">
    <property type="component" value="Unassembled WGS sequence"/>
</dbReference>
<evidence type="ECO:0000259" key="3">
    <source>
        <dbReference type="Pfam" id="PF00350"/>
    </source>
</evidence>
<reference evidence="4" key="1">
    <citation type="submission" date="2023-03" db="EMBL/GenBank/DDBJ databases">
        <title>Massive genome expansion in bonnet fungi (Mycena s.s.) driven by repeated elements and novel gene families across ecological guilds.</title>
        <authorList>
            <consortium name="Lawrence Berkeley National Laboratory"/>
            <person name="Harder C.B."/>
            <person name="Miyauchi S."/>
            <person name="Viragh M."/>
            <person name="Kuo A."/>
            <person name="Thoen E."/>
            <person name="Andreopoulos B."/>
            <person name="Lu D."/>
            <person name="Skrede I."/>
            <person name="Drula E."/>
            <person name="Henrissat B."/>
            <person name="Morin E."/>
            <person name="Kohler A."/>
            <person name="Barry K."/>
            <person name="LaButti K."/>
            <person name="Morin E."/>
            <person name="Salamov A."/>
            <person name="Lipzen A."/>
            <person name="Mereny Z."/>
            <person name="Hegedus B."/>
            <person name="Baldrian P."/>
            <person name="Stursova M."/>
            <person name="Weitz H."/>
            <person name="Taylor A."/>
            <person name="Grigoriev I.V."/>
            <person name="Nagy L.G."/>
            <person name="Martin F."/>
            <person name="Kauserud H."/>
        </authorList>
    </citation>
    <scope>NUCLEOTIDE SEQUENCE</scope>
    <source>
        <strain evidence="4">CBHHK182m</strain>
    </source>
</reference>
<evidence type="ECO:0000256" key="2">
    <source>
        <dbReference type="SAM" id="MobiDB-lite"/>
    </source>
</evidence>
<dbReference type="InterPro" id="IPR045063">
    <property type="entry name" value="Dynamin_N"/>
</dbReference>
<gene>
    <name evidence="4" type="ORF">B0H16DRAFT_1705073</name>
</gene>
<accession>A0AAD7GR10</accession>
<proteinExistence type="predicted"/>
<comment type="caution">
    <text evidence="4">The sequence shown here is derived from an EMBL/GenBank/DDBJ whole genome shotgun (WGS) entry which is preliminary data.</text>
</comment>
<protein>
    <recommendedName>
        <fullName evidence="3">Dynamin N-terminal domain-containing protein</fullName>
    </recommendedName>
</protein>
<keyword evidence="5" id="KW-1185">Reference proteome</keyword>
<evidence type="ECO:0000313" key="5">
    <source>
        <dbReference type="Proteomes" id="UP001215598"/>
    </source>
</evidence>
<dbReference type="PANTHER" id="PTHR36681">
    <property type="entry name" value="NUCLEAR GTPASE, GERMINAL CENTER-ASSOCIATED, TANDEM DUPLICATE 3"/>
    <property type="match status" value="1"/>
</dbReference>
<feature type="domain" description="Dynamin N-terminal" evidence="3">
    <location>
        <begin position="76"/>
        <end position="288"/>
    </location>
</feature>
<sequence>MSDSNDSMRDSDVESEDEEDFATTLPTDVHEFALKSTTQLSQLVKTFPHIPHEQRKVWAALVSPIVNSTIPSSKFALIGKTGSGKSTLINCLLEDHVLPTSAAFSRRACTSAITEISYKNINGIEGTIIFLTKEEWREECKTLLNAIHHDHETNSPDSFGNRCKAKLYMLFPSLRNKDLGPVTVSQLLKIEPAKSRLGTSYAIPPSDANNFRAQLEQFLSSSNSDNPVLWPLVRRVEIRGRFSVLSSGIVLVDLPGHNDDNDTRNNFVHDYMKVADGYILVADAKRAQDDRVCPRPTSKLSNENSFKDTRGYLRKILDRLLLDGRSVEDSIIVAATGTDTGIVDNEIAIPEHERPKLNALSEELHGLRQSLRPPKKSKSTKSKTNWSQDQREIGDRIREREKEKNLILANIRIARVRRSLQSFFKEIPAGFSEDGNRAPVLPVFCLGSQDFLALISGHRSPSIFYKEDETELPALATHLRKIGERHRINWADTLLNRAIAFSEEVHQYFSEGRHPGRLPAAHKKRATDLIADLEKVGVIESFTGDRSASLQRNLQEAEDAFDGIQDELQKIEYHVQEAVIKATASAPQVVREFGSGKMYWKTYKSCMSSNGVHPPYDLNRELTKSILPDIQSSWNASINHRIPLVLKDAIMAIEQNTLVVVDEVVELLSGSTSERPIGAARRHLPIESILGDLLQENIESILVAQRDGTRSFKNTVQKQMIEQYQVVAKEYGNGCYARMKASNQQFIEENADNVFGLINTNIQHLLHPAFAKIKKDTRGELTNITVLLRVCLVDEINLSGDHKEIKDAVLKMVVDNRPLFTSKKCDIDERRRALGC</sequence>
<feature type="region of interest" description="Disordered" evidence="2">
    <location>
        <begin position="368"/>
        <end position="395"/>
    </location>
</feature>
<organism evidence="4 5">
    <name type="scientific">Mycena metata</name>
    <dbReference type="NCBI Taxonomy" id="1033252"/>
    <lineage>
        <taxon>Eukaryota</taxon>
        <taxon>Fungi</taxon>
        <taxon>Dikarya</taxon>
        <taxon>Basidiomycota</taxon>
        <taxon>Agaricomycotina</taxon>
        <taxon>Agaricomycetes</taxon>
        <taxon>Agaricomycetidae</taxon>
        <taxon>Agaricales</taxon>
        <taxon>Marasmiineae</taxon>
        <taxon>Mycenaceae</taxon>
        <taxon>Mycena</taxon>
    </lineage>
</organism>
<feature type="compositionally biased region" description="Basic and acidic residues" evidence="2">
    <location>
        <begin position="1"/>
        <end position="12"/>
    </location>
</feature>
<dbReference type="EMBL" id="JARKIB010000507">
    <property type="protein sequence ID" value="KAJ7702907.1"/>
    <property type="molecule type" value="Genomic_DNA"/>
</dbReference>
<keyword evidence="1" id="KW-0175">Coiled coil</keyword>
<feature type="coiled-coil region" evidence="1">
    <location>
        <begin position="547"/>
        <end position="574"/>
    </location>
</feature>
<dbReference type="SUPFAM" id="SSF52540">
    <property type="entry name" value="P-loop containing nucleoside triphosphate hydrolases"/>
    <property type="match status" value="1"/>
</dbReference>
<dbReference type="InterPro" id="IPR027417">
    <property type="entry name" value="P-loop_NTPase"/>
</dbReference>
<dbReference type="Pfam" id="PF00350">
    <property type="entry name" value="Dynamin_N"/>
    <property type="match status" value="1"/>
</dbReference>
<evidence type="ECO:0000313" key="4">
    <source>
        <dbReference type="EMBL" id="KAJ7702907.1"/>
    </source>
</evidence>
<feature type="region of interest" description="Disordered" evidence="2">
    <location>
        <begin position="1"/>
        <end position="22"/>
    </location>
</feature>
<dbReference type="Gene3D" id="3.40.50.300">
    <property type="entry name" value="P-loop containing nucleotide triphosphate hydrolases"/>
    <property type="match status" value="1"/>
</dbReference>
<evidence type="ECO:0000256" key="1">
    <source>
        <dbReference type="SAM" id="Coils"/>
    </source>
</evidence>
<dbReference type="AlphaFoldDB" id="A0AAD7GR10"/>